<dbReference type="GO" id="GO:0008418">
    <property type="term" value="F:protein-N-terminal asparagine amidohydrolase activity"/>
    <property type="evidence" value="ECO:0007669"/>
    <property type="project" value="InterPro"/>
</dbReference>
<comment type="caution">
    <text evidence="1">The sequence shown here is derived from an EMBL/GenBank/DDBJ whole genome shotgun (WGS) entry which is preliminary data.</text>
</comment>
<reference evidence="1" key="1">
    <citation type="submission" date="2021-10" db="EMBL/GenBank/DDBJ databases">
        <title>Tropical sea cucumber genome reveals ecological adaptation and Cuvierian tubules defense mechanism.</title>
        <authorList>
            <person name="Chen T."/>
        </authorList>
    </citation>
    <scope>NUCLEOTIDE SEQUENCE</scope>
    <source>
        <strain evidence="1">Nanhai2018</strain>
        <tissue evidence="1">Muscle</tissue>
    </source>
</reference>
<dbReference type="InterPro" id="IPR026750">
    <property type="entry name" value="NTAN1"/>
</dbReference>
<dbReference type="Pfam" id="PF14736">
    <property type="entry name" value="N_Asn_amidohyd"/>
    <property type="match status" value="1"/>
</dbReference>
<keyword evidence="2" id="KW-1185">Reference proteome</keyword>
<dbReference type="GO" id="GO:0005634">
    <property type="term" value="C:nucleus"/>
    <property type="evidence" value="ECO:0007669"/>
    <property type="project" value="TreeGrafter"/>
</dbReference>
<dbReference type="GO" id="GO:0006511">
    <property type="term" value="P:ubiquitin-dependent protein catabolic process"/>
    <property type="evidence" value="ECO:0007669"/>
    <property type="project" value="TreeGrafter"/>
</dbReference>
<protein>
    <submittedName>
        <fullName evidence="1">Protein N-terminal asparagine amidohydrolase</fullName>
    </submittedName>
</protein>
<name>A0A9Q1C361_HOLLE</name>
<organism evidence="1 2">
    <name type="scientific">Holothuria leucospilota</name>
    <name type="common">Black long sea cucumber</name>
    <name type="synonym">Mertensiothuria leucospilota</name>
    <dbReference type="NCBI Taxonomy" id="206669"/>
    <lineage>
        <taxon>Eukaryota</taxon>
        <taxon>Metazoa</taxon>
        <taxon>Echinodermata</taxon>
        <taxon>Eleutherozoa</taxon>
        <taxon>Echinozoa</taxon>
        <taxon>Holothuroidea</taxon>
        <taxon>Aspidochirotacea</taxon>
        <taxon>Aspidochirotida</taxon>
        <taxon>Holothuriidae</taxon>
        <taxon>Holothuria</taxon>
    </lineage>
</organism>
<proteinExistence type="predicted"/>
<sequence>MPLYVEGKLFDAKFTSASMLLEKFPSLKHSAESVLQQEVKQYKTLPNTVYVYQREIAVTHPDDDVIDVLGSDEATTCHILILRHTGSGVTALSHFDGCQTREGLASMIQTIQEMVADRPVEGRIEAHVFGGFKDPRNISSELTCEIVAAFQLQSTDIHLRTLCCSEVNNVVKDGQDWPVLYGVAINVKSGAIFPAEFEDKGPEPDLRSARIFGGVQKMLQFYDSKTGEFRIPPFDYNVQKHVEVLLGLPDPVFLKYTSTSPDVEKPGYAQKTRETYRFMLTHPQPIDTVFQGKCIIYHLDQGEETWKKKSEAKTS</sequence>
<dbReference type="OrthoDB" id="539995at2759"/>
<dbReference type="AlphaFoldDB" id="A0A9Q1C361"/>
<accession>A0A9Q1C361</accession>
<dbReference type="Proteomes" id="UP001152320">
    <property type="component" value="Chromosome 8"/>
</dbReference>
<dbReference type="EMBL" id="JAIZAY010000008">
    <property type="protein sequence ID" value="KAJ8037146.1"/>
    <property type="molecule type" value="Genomic_DNA"/>
</dbReference>
<gene>
    <name evidence="1" type="ORF">HOLleu_17893</name>
</gene>
<dbReference type="PANTHER" id="PTHR12498:SF0">
    <property type="entry name" value="PROTEIN N-TERMINAL ASPARAGINE AMIDOHYDROLASE"/>
    <property type="match status" value="1"/>
</dbReference>
<dbReference type="PANTHER" id="PTHR12498">
    <property type="entry name" value="N-TERMINAL ASPARAGINE AMIDOHYDROLASE"/>
    <property type="match status" value="1"/>
</dbReference>
<evidence type="ECO:0000313" key="1">
    <source>
        <dbReference type="EMBL" id="KAJ8037146.1"/>
    </source>
</evidence>
<evidence type="ECO:0000313" key="2">
    <source>
        <dbReference type="Proteomes" id="UP001152320"/>
    </source>
</evidence>